<gene>
    <name evidence="2" type="ORF">BN2614_LOCUS1</name>
</gene>
<organism evidence="2 3">
    <name type="scientific">Gulo gulo</name>
    <name type="common">Wolverine</name>
    <name type="synonym">Gluton</name>
    <dbReference type="NCBI Taxonomy" id="48420"/>
    <lineage>
        <taxon>Eukaryota</taxon>
        <taxon>Metazoa</taxon>
        <taxon>Chordata</taxon>
        <taxon>Craniata</taxon>
        <taxon>Vertebrata</taxon>
        <taxon>Euteleostomi</taxon>
        <taxon>Mammalia</taxon>
        <taxon>Eutheria</taxon>
        <taxon>Laurasiatheria</taxon>
        <taxon>Carnivora</taxon>
        <taxon>Caniformia</taxon>
        <taxon>Musteloidea</taxon>
        <taxon>Mustelidae</taxon>
        <taxon>Guloninae</taxon>
        <taxon>Gulo</taxon>
    </lineage>
</organism>
<feature type="region of interest" description="Disordered" evidence="1">
    <location>
        <begin position="1"/>
        <end position="22"/>
    </location>
</feature>
<evidence type="ECO:0000313" key="2">
    <source>
        <dbReference type="EMBL" id="VCW66814.1"/>
    </source>
</evidence>
<keyword evidence="3" id="KW-1185">Reference proteome</keyword>
<evidence type="ECO:0000256" key="1">
    <source>
        <dbReference type="SAM" id="MobiDB-lite"/>
    </source>
</evidence>
<protein>
    <submittedName>
        <fullName evidence="2">Uncharacterized protein</fullName>
    </submittedName>
</protein>
<proteinExistence type="predicted"/>
<accession>A0A9X9PUE9</accession>
<dbReference type="AlphaFoldDB" id="A0A9X9PUE9"/>
<evidence type="ECO:0000313" key="3">
    <source>
        <dbReference type="Proteomes" id="UP000269945"/>
    </source>
</evidence>
<sequence>MPREREELSNVPGVMRKAVVKD</sequence>
<name>A0A9X9PUE9_GULGU</name>
<reference evidence="2 3" key="1">
    <citation type="submission" date="2018-10" db="EMBL/GenBank/DDBJ databases">
        <authorList>
            <person name="Ekblom R."/>
            <person name="Jareborg N."/>
        </authorList>
    </citation>
    <scope>NUCLEOTIDE SEQUENCE [LARGE SCALE GENOMIC DNA]</scope>
    <source>
        <tissue evidence="2">Muscle</tissue>
    </source>
</reference>
<comment type="caution">
    <text evidence="2">The sequence shown here is derived from an EMBL/GenBank/DDBJ whole genome shotgun (WGS) entry which is preliminary data.</text>
</comment>
<dbReference type="Proteomes" id="UP000269945">
    <property type="component" value="Unassembled WGS sequence"/>
</dbReference>
<dbReference type="EMBL" id="CYRY02002151">
    <property type="protein sequence ID" value="VCW66814.1"/>
    <property type="molecule type" value="Genomic_DNA"/>
</dbReference>